<name>A0AAV3RLE6_LITER</name>
<dbReference type="AlphaFoldDB" id="A0AAV3RLE6"/>
<feature type="compositionally biased region" description="Basic and acidic residues" evidence="1">
    <location>
        <begin position="67"/>
        <end position="79"/>
    </location>
</feature>
<evidence type="ECO:0000313" key="2">
    <source>
        <dbReference type="EMBL" id="GAA0175948.1"/>
    </source>
</evidence>
<keyword evidence="3" id="KW-1185">Reference proteome</keyword>
<feature type="compositionally biased region" description="Basic and acidic residues" evidence="1">
    <location>
        <begin position="44"/>
        <end position="58"/>
    </location>
</feature>
<feature type="compositionally biased region" description="Basic and acidic residues" evidence="1">
    <location>
        <begin position="1"/>
        <end position="11"/>
    </location>
</feature>
<organism evidence="2 3">
    <name type="scientific">Lithospermum erythrorhizon</name>
    <name type="common">Purple gromwell</name>
    <name type="synonym">Lithospermum officinale var. erythrorhizon</name>
    <dbReference type="NCBI Taxonomy" id="34254"/>
    <lineage>
        <taxon>Eukaryota</taxon>
        <taxon>Viridiplantae</taxon>
        <taxon>Streptophyta</taxon>
        <taxon>Embryophyta</taxon>
        <taxon>Tracheophyta</taxon>
        <taxon>Spermatophyta</taxon>
        <taxon>Magnoliopsida</taxon>
        <taxon>eudicotyledons</taxon>
        <taxon>Gunneridae</taxon>
        <taxon>Pentapetalae</taxon>
        <taxon>asterids</taxon>
        <taxon>lamiids</taxon>
        <taxon>Boraginales</taxon>
        <taxon>Boraginaceae</taxon>
        <taxon>Boraginoideae</taxon>
        <taxon>Lithospermeae</taxon>
        <taxon>Lithospermum</taxon>
    </lineage>
</organism>
<accession>A0AAV3RLE6</accession>
<feature type="region of interest" description="Disordered" evidence="1">
    <location>
        <begin position="1"/>
        <end position="230"/>
    </location>
</feature>
<evidence type="ECO:0000313" key="3">
    <source>
        <dbReference type="Proteomes" id="UP001454036"/>
    </source>
</evidence>
<dbReference type="Proteomes" id="UP001454036">
    <property type="component" value="Unassembled WGS sequence"/>
</dbReference>
<feature type="compositionally biased region" description="Basic residues" evidence="1">
    <location>
        <begin position="147"/>
        <end position="163"/>
    </location>
</feature>
<comment type="caution">
    <text evidence="2">The sequence shown here is derived from an EMBL/GenBank/DDBJ whole genome shotgun (WGS) entry which is preliminary data.</text>
</comment>
<sequence length="230" mass="25695">MDKEHILRDRPGISTRARSALAPTDKRGAPKVTNKEPTGTSRPPRMEITKGARTHSDVPRPNQEMIPTKEDVATEKSKDIVPVGHCQNLPHQLAPSVGIHNSPLKLSDHASKSQRSPDLRRRVDRGKAKAHEDEVFLDLQSSNSNHGPHKTGGKSKHTHRRHDRSLSEDSHAREHSYRPESDRQLARKVPCRGKLTGAQGQGDRKFLLRPSLPTTLESRRKTTTQSPHAI</sequence>
<protein>
    <submittedName>
        <fullName evidence="2">Uncharacterized protein</fullName>
    </submittedName>
</protein>
<evidence type="ECO:0000256" key="1">
    <source>
        <dbReference type="SAM" id="MobiDB-lite"/>
    </source>
</evidence>
<reference evidence="2 3" key="1">
    <citation type="submission" date="2024-01" db="EMBL/GenBank/DDBJ databases">
        <title>The complete chloroplast genome sequence of Lithospermum erythrorhizon: insights into the phylogenetic relationship among Boraginaceae species and the maternal lineages of purple gromwells.</title>
        <authorList>
            <person name="Okada T."/>
            <person name="Watanabe K."/>
        </authorList>
    </citation>
    <scope>NUCLEOTIDE SEQUENCE [LARGE SCALE GENOMIC DNA]</scope>
</reference>
<gene>
    <name evidence="2" type="ORF">LIER_29030</name>
</gene>
<feature type="compositionally biased region" description="Basic and acidic residues" evidence="1">
    <location>
        <begin position="106"/>
        <end position="134"/>
    </location>
</feature>
<dbReference type="EMBL" id="BAABME010009858">
    <property type="protein sequence ID" value="GAA0175948.1"/>
    <property type="molecule type" value="Genomic_DNA"/>
</dbReference>
<proteinExistence type="predicted"/>
<feature type="compositionally biased region" description="Basic and acidic residues" evidence="1">
    <location>
        <begin position="164"/>
        <end position="185"/>
    </location>
</feature>